<evidence type="ECO:0000256" key="4">
    <source>
        <dbReference type="ARBA" id="ARBA00011738"/>
    </source>
</evidence>
<feature type="chain" id="PRO_5023899072" description="Thiamine pyrimidine synthase" evidence="12">
    <location>
        <begin position="23"/>
        <end position="332"/>
    </location>
</feature>
<evidence type="ECO:0000256" key="1">
    <source>
        <dbReference type="ARBA" id="ARBA00003469"/>
    </source>
</evidence>
<dbReference type="PANTHER" id="PTHR31528">
    <property type="entry name" value="4-AMINO-5-HYDROXYMETHYL-2-METHYLPYRIMIDINE PHOSPHATE SYNTHASE THI11-RELATED"/>
    <property type="match status" value="1"/>
</dbReference>
<accession>A0A5J6N1M4</accession>
<dbReference type="AlphaFoldDB" id="A0A5J6N1M4"/>
<evidence type="ECO:0000256" key="8">
    <source>
        <dbReference type="ARBA" id="ARBA00022977"/>
    </source>
</evidence>
<dbReference type="SUPFAM" id="SSF53850">
    <property type="entry name" value="Periplasmic binding protein-like II"/>
    <property type="match status" value="1"/>
</dbReference>
<dbReference type="EMBL" id="CP042582">
    <property type="protein sequence ID" value="QEX23387.1"/>
    <property type="molecule type" value="Genomic_DNA"/>
</dbReference>
<comment type="similarity">
    <text evidence="3">Belongs to the NMT1/THI5 family.</text>
</comment>
<evidence type="ECO:0000256" key="12">
    <source>
        <dbReference type="SAM" id="SignalP"/>
    </source>
</evidence>
<comment type="function">
    <text evidence="1">Responsible for the formation of the pyrimidine heterocycle in the thiamine biosynthesis pathway. Catalyzes the formation of hydroxymethylpyrimidine phosphate (HMP-P) from histidine and pyridoxal phosphate (PLP). The protein uses PLP and the active site histidine to form HMP-P, generating an inactive enzyme. The enzyme can only undergo a single turnover, which suggests it is a suicide enzyme.</text>
</comment>
<evidence type="ECO:0000313" key="15">
    <source>
        <dbReference type="Proteomes" id="UP000325797"/>
    </source>
</evidence>
<comment type="pathway">
    <text evidence="2">Cofactor biosynthesis; thiamine diphosphate biosynthesis.</text>
</comment>
<dbReference type="Pfam" id="PF09084">
    <property type="entry name" value="NMT1"/>
    <property type="match status" value="1"/>
</dbReference>
<reference evidence="14 15" key="1">
    <citation type="submission" date="2019-08" db="EMBL/GenBank/DDBJ databases">
        <title>Hyperibacter terrae gen. nov., sp. nov. and Hyperibacter viscosus sp. nov., two new members in the family Rhodospirillaceae isolated from the rhizosphere of Hypericum perforatum.</title>
        <authorList>
            <person name="Noviana Z."/>
        </authorList>
    </citation>
    <scope>NUCLEOTIDE SEQUENCE [LARGE SCALE GENOMIC DNA]</scope>
    <source>
        <strain evidence="14 15">R5959</strain>
    </source>
</reference>
<evidence type="ECO:0000256" key="3">
    <source>
        <dbReference type="ARBA" id="ARBA00009406"/>
    </source>
</evidence>
<dbReference type="InterPro" id="IPR027939">
    <property type="entry name" value="NMT1/THI5"/>
</dbReference>
<dbReference type="KEGG" id="hadh:FRZ61_33250"/>
<evidence type="ECO:0000256" key="6">
    <source>
        <dbReference type="ARBA" id="ARBA00022723"/>
    </source>
</evidence>
<dbReference type="RefSeq" id="WP_191909062.1">
    <property type="nucleotide sequence ID" value="NZ_CP042582.1"/>
</dbReference>
<evidence type="ECO:0000313" key="14">
    <source>
        <dbReference type="EMBL" id="QEX23387.1"/>
    </source>
</evidence>
<dbReference type="GO" id="GO:0046872">
    <property type="term" value="F:metal ion binding"/>
    <property type="evidence" value="ECO:0007669"/>
    <property type="project" value="UniProtKB-KW"/>
</dbReference>
<sequence>MKTRLLLLLTAFMLGFASLAQAADKITLALNWNVPYSGWAGFYVAQHEGYFAAEGLDVEFLLLKGSNPANQAIAAGSANLGVTTASSIVVAASQGLPLTAVSAYMQSNPEGVIARKDSGIEKLEDFVGKKVGYNVSNPTVYLFEAKLKRAGIDRDKIQWVTVQPEAMVPMLLSKQIDAAMGYWDWEAINVQRENVPVNVFVMSDDKVQIYGPTVVGNRDWVAKNGDVVRRFLKAAVKGWVAANADPDKTLAVMMEANPGEDREFMKQALAISMKLIGSPDVAQHGFGWMDLSDWQGLQDALLQGKVIEHEADLSTLFTNDYLPDNAKDWKAQ</sequence>
<evidence type="ECO:0000256" key="10">
    <source>
        <dbReference type="ARBA" id="ARBA00033171"/>
    </source>
</evidence>
<organism evidence="14 15">
    <name type="scientific">Hypericibacter adhaerens</name>
    <dbReference type="NCBI Taxonomy" id="2602016"/>
    <lineage>
        <taxon>Bacteria</taxon>
        <taxon>Pseudomonadati</taxon>
        <taxon>Pseudomonadota</taxon>
        <taxon>Alphaproteobacteria</taxon>
        <taxon>Rhodospirillales</taxon>
        <taxon>Dongiaceae</taxon>
        <taxon>Hypericibacter</taxon>
    </lineage>
</organism>
<dbReference type="Gene3D" id="3.40.190.10">
    <property type="entry name" value="Periplasmic binding protein-like II"/>
    <property type="match status" value="2"/>
</dbReference>
<keyword evidence="6" id="KW-0479">Metal-binding</keyword>
<evidence type="ECO:0000256" key="7">
    <source>
        <dbReference type="ARBA" id="ARBA00022898"/>
    </source>
</evidence>
<gene>
    <name evidence="14" type="ORF">FRZ61_33250</name>
</gene>
<comment type="catalytic activity">
    <reaction evidence="11">
        <text>N(6)-(pyridoxal phosphate)-L-lysyl-[4-amino-5-hydroxymethyl-2-methylpyrimidine phosphate synthase] + L-histidyl-[4-amino-5-hydroxymethyl-2-methylpyrimidine phosphate synthase] + 2 Fe(3+) + 4 H2O = L-lysyl-[4-amino-5-hydroxymethyl-2-methylpyrimidine phosphate synthase] + (2S)-2-amino-5-hydroxy-4-oxopentanoyl-[4-amino-5-hydroxymethyl-2-methylpyrimidine phosphate synthase] + 4-amino-2-methyl-5-(phosphooxymethyl)pyrimidine + 3-oxopropanoate + 2 Fe(2+) + 2 H(+)</text>
        <dbReference type="Rhea" id="RHEA:65756"/>
        <dbReference type="Rhea" id="RHEA-COMP:16892"/>
        <dbReference type="Rhea" id="RHEA-COMP:16893"/>
        <dbReference type="Rhea" id="RHEA-COMP:16894"/>
        <dbReference type="Rhea" id="RHEA-COMP:16895"/>
        <dbReference type="ChEBI" id="CHEBI:15377"/>
        <dbReference type="ChEBI" id="CHEBI:15378"/>
        <dbReference type="ChEBI" id="CHEBI:29033"/>
        <dbReference type="ChEBI" id="CHEBI:29034"/>
        <dbReference type="ChEBI" id="CHEBI:29969"/>
        <dbReference type="ChEBI" id="CHEBI:29979"/>
        <dbReference type="ChEBI" id="CHEBI:33190"/>
        <dbReference type="ChEBI" id="CHEBI:58354"/>
        <dbReference type="ChEBI" id="CHEBI:143915"/>
        <dbReference type="ChEBI" id="CHEBI:157692"/>
    </reaction>
    <physiologicalReaction direction="left-to-right" evidence="11">
        <dbReference type="Rhea" id="RHEA:65757"/>
    </physiologicalReaction>
</comment>
<keyword evidence="12" id="KW-0732">Signal</keyword>
<feature type="domain" description="SsuA/THI5-like" evidence="13">
    <location>
        <begin position="40"/>
        <end position="248"/>
    </location>
</feature>
<dbReference type="InterPro" id="IPR015168">
    <property type="entry name" value="SsuA/THI5"/>
</dbReference>
<keyword evidence="8" id="KW-0784">Thiamine biosynthesis</keyword>
<dbReference type="Proteomes" id="UP000325797">
    <property type="component" value="Chromosome"/>
</dbReference>
<dbReference type="GO" id="GO:0016740">
    <property type="term" value="F:transferase activity"/>
    <property type="evidence" value="ECO:0007669"/>
    <property type="project" value="UniProtKB-KW"/>
</dbReference>
<keyword evidence="15" id="KW-1185">Reference proteome</keyword>
<keyword evidence="9" id="KW-0408">Iron</keyword>
<name>A0A5J6N1M4_9PROT</name>
<evidence type="ECO:0000259" key="13">
    <source>
        <dbReference type="Pfam" id="PF09084"/>
    </source>
</evidence>
<keyword evidence="7" id="KW-0663">Pyridoxal phosphate</keyword>
<dbReference type="PANTHER" id="PTHR31528:SF1">
    <property type="entry name" value="4-AMINO-5-HYDROXYMETHYL-2-METHYLPYRIMIDINE PHOSPHATE SYNTHASE THI11-RELATED"/>
    <property type="match status" value="1"/>
</dbReference>
<dbReference type="GO" id="GO:0009228">
    <property type="term" value="P:thiamine biosynthetic process"/>
    <property type="evidence" value="ECO:0007669"/>
    <property type="project" value="UniProtKB-KW"/>
</dbReference>
<evidence type="ECO:0000256" key="11">
    <source>
        <dbReference type="ARBA" id="ARBA00048179"/>
    </source>
</evidence>
<evidence type="ECO:0000256" key="5">
    <source>
        <dbReference type="ARBA" id="ARBA00022679"/>
    </source>
</evidence>
<comment type="subunit">
    <text evidence="4">Homodimer.</text>
</comment>
<proteinExistence type="inferred from homology"/>
<evidence type="ECO:0000256" key="2">
    <source>
        <dbReference type="ARBA" id="ARBA00004948"/>
    </source>
</evidence>
<protein>
    <recommendedName>
        <fullName evidence="10">Thiamine pyrimidine synthase</fullName>
    </recommendedName>
</protein>
<feature type="signal peptide" evidence="12">
    <location>
        <begin position="1"/>
        <end position="22"/>
    </location>
</feature>
<keyword evidence="5" id="KW-0808">Transferase</keyword>
<evidence type="ECO:0000256" key="9">
    <source>
        <dbReference type="ARBA" id="ARBA00023004"/>
    </source>
</evidence>